<dbReference type="InterPro" id="IPR006626">
    <property type="entry name" value="PbH1"/>
</dbReference>
<feature type="compositionally biased region" description="Low complexity" evidence="1">
    <location>
        <begin position="75"/>
        <end position="87"/>
    </location>
</feature>
<dbReference type="AlphaFoldDB" id="A0A167GI12"/>
<dbReference type="SMART" id="SM00710">
    <property type="entry name" value="PbH1"/>
    <property type="match status" value="6"/>
</dbReference>
<proteinExistence type="predicted"/>
<dbReference type="EMBL" id="CP015249">
    <property type="protein sequence ID" value="ANB16581.1"/>
    <property type="molecule type" value="Genomic_DNA"/>
</dbReference>
<accession>A0A167GI12</accession>
<dbReference type="InterPro" id="IPR011050">
    <property type="entry name" value="Pectin_lyase_fold/virulence"/>
</dbReference>
<feature type="signal peptide" evidence="2">
    <location>
        <begin position="1"/>
        <end position="36"/>
    </location>
</feature>
<dbReference type="SUPFAM" id="SSF51126">
    <property type="entry name" value="Pectin lyase-like"/>
    <property type="match status" value="1"/>
</dbReference>
<organism evidence="3 4">
    <name type="scientific">Dokdonella koreensis DS-123</name>
    <dbReference type="NCBI Taxonomy" id="1300342"/>
    <lineage>
        <taxon>Bacteria</taxon>
        <taxon>Pseudomonadati</taxon>
        <taxon>Pseudomonadota</taxon>
        <taxon>Gammaproteobacteria</taxon>
        <taxon>Lysobacterales</taxon>
        <taxon>Rhodanobacteraceae</taxon>
        <taxon>Dokdonella</taxon>
    </lineage>
</organism>
<dbReference type="Proteomes" id="UP000076830">
    <property type="component" value="Chromosome"/>
</dbReference>
<sequence>MIRFFPARGRRGRRQPRVACLCLVVSLSAGALQASAHGPPESQPAAVAPTVLGAHSLHRSSGGGSEAPSPRTPAHHAAAAPVSPARTLPVTTCSDDGGSGTLRTILGSAASGDTIDLRQLACSTIVLQGGEIETAADDLVIAGPGRDTLVIDAADASRIFLHTGNGTLALHAVTLTRGRVIDGNGGCVSSSHGSIALVDATVAGCTAHDASGQSDYAGGGGLFAAGDITLLHSTVRDNTVSADAARVVGGGGLLTRLNQEGVAGNVEIARSVVSGNRVLSTHTGSDVEVYGGGIDSRGTVRILHSVVSGNAVSSASSDDEEESITEGGGVNTVGLYALGSSFNDNRVENSGGAMDVAGGAIAARGTAVISGSTIEHNHAGMLAGGIVQLGGVPDVSRLEIVNSTVSHNTAGFYGAGIAIMDEMVMMNSTVAFNAVDEASPFGIGGILIGSNDTINAYRIYSSIISNNQAGSEVMFGTDLAAFIPDLITIAGSSNLVGEASGLNLPGDTLGGDPLLLPLADYGGPTRTHALAEGSPAIDAGSNAAGLAVDQRGGYHVRAFGAGVDIGAFETQPTPDGLFRSGFESAE</sequence>
<protein>
    <submittedName>
        <fullName evidence="3">Extracellular nuclease</fullName>
    </submittedName>
</protein>
<evidence type="ECO:0000313" key="3">
    <source>
        <dbReference type="EMBL" id="ANB16581.1"/>
    </source>
</evidence>
<gene>
    <name evidence="3" type="ORF">I596_544</name>
</gene>
<dbReference type="STRING" id="1300342.I596_544"/>
<dbReference type="NCBIfam" id="NF041518">
    <property type="entry name" value="choice_anch_Q"/>
    <property type="match status" value="1"/>
</dbReference>
<feature type="chain" id="PRO_5007886867" evidence="2">
    <location>
        <begin position="37"/>
        <end position="586"/>
    </location>
</feature>
<name>A0A167GI12_9GAMM</name>
<reference evidence="3 4" key="1">
    <citation type="submission" date="2016-04" db="EMBL/GenBank/DDBJ databases">
        <title>Complete genome sequence of Dokdonella koreensis DS-123T.</title>
        <authorList>
            <person name="Kim J.F."/>
            <person name="Lee H."/>
            <person name="Kwak M.-J."/>
        </authorList>
    </citation>
    <scope>NUCLEOTIDE SEQUENCE [LARGE SCALE GENOMIC DNA]</scope>
    <source>
        <strain evidence="3 4">DS-123</strain>
    </source>
</reference>
<evidence type="ECO:0000313" key="4">
    <source>
        <dbReference type="Proteomes" id="UP000076830"/>
    </source>
</evidence>
<evidence type="ECO:0000256" key="2">
    <source>
        <dbReference type="SAM" id="SignalP"/>
    </source>
</evidence>
<dbReference type="KEGG" id="dko:I596_544"/>
<keyword evidence="2" id="KW-0732">Signal</keyword>
<dbReference type="InterPro" id="IPR059226">
    <property type="entry name" value="Choice_anch_Q_dom"/>
</dbReference>
<feature type="region of interest" description="Disordered" evidence="1">
    <location>
        <begin position="55"/>
        <end position="95"/>
    </location>
</feature>
<keyword evidence="4" id="KW-1185">Reference proteome</keyword>
<evidence type="ECO:0000256" key="1">
    <source>
        <dbReference type="SAM" id="MobiDB-lite"/>
    </source>
</evidence>